<dbReference type="Pfam" id="PF06985">
    <property type="entry name" value="HET"/>
    <property type="match status" value="1"/>
</dbReference>
<evidence type="ECO:0000313" key="6">
    <source>
        <dbReference type="Proteomes" id="UP001271007"/>
    </source>
</evidence>
<evidence type="ECO:0008006" key="7">
    <source>
        <dbReference type="Google" id="ProtNLM"/>
    </source>
</evidence>
<feature type="signal peptide" evidence="2">
    <location>
        <begin position="1"/>
        <end position="16"/>
    </location>
</feature>
<dbReference type="Gene3D" id="3.40.50.1820">
    <property type="entry name" value="alpha/beta hydrolase"/>
    <property type="match status" value="1"/>
</dbReference>
<dbReference type="GO" id="GO:0052689">
    <property type="term" value="F:carboxylic ester hydrolase activity"/>
    <property type="evidence" value="ECO:0007669"/>
    <property type="project" value="UniProtKB-ARBA"/>
</dbReference>
<name>A0AAJ0GDC1_9PEZI</name>
<keyword evidence="2" id="KW-0732">Signal</keyword>
<feature type="domain" description="Heterokaryon incompatibility" evidence="3">
    <location>
        <begin position="307"/>
        <end position="400"/>
    </location>
</feature>
<dbReference type="Proteomes" id="UP001271007">
    <property type="component" value="Unassembled WGS sequence"/>
</dbReference>
<dbReference type="SUPFAM" id="SSF53474">
    <property type="entry name" value="alpha/beta-Hydrolases"/>
    <property type="match status" value="1"/>
</dbReference>
<comment type="caution">
    <text evidence="5">The sequence shown here is derived from an EMBL/GenBank/DDBJ whole genome shotgun (WGS) entry which is preliminary data.</text>
</comment>
<gene>
    <name evidence="5" type="ORF">LTR09_003855</name>
</gene>
<keyword evidence="6" id="KW-1185">Reference proteome</keyword>
<accession>A0AAJ0GDC1</accession>
<dbReference type="AlphaFoldDB" id="A0AAJ0GDC1"/>
<evidence type="ECO:0000313" key="5">
    <source>
        <dbReference type="EMBL" id="KAK3055302.1"/>
    </source>
</evidence>
<proteinExistence type="predicted"/>
<dbReference type="InterPro" id="IPR010730">
    <property type="entry name" value="HET"/>
</dbReference>
<dbReference type="InterPro" id="IPR058525">
    <property type="entry name" value="DUF8212"/>
</dbReference>
<organism evidence="5 6">
    <name type="scientific">Extremus antarcticus</name>
    <dbReference type="NCBI Taxonomy" id="702011"/>
    <lineage>
        <taxon>Eukaryota</taxon>
        <taxon>Fungi</taxon>
        <taxon>Dikarya</taxon>
        <taxon>Ascomycota</taxon>
        <taxon>Pezizomycotina</taxon>
        <taxon>Dothideomycetes</taxon>
        <taxon>Dothideomycetidae</taxon>
        <taxon>Mycosphaerellales</taxon>
        <taxon>Extremaceae</taxon>
        <taxon>Extremus</taxon>
    </lineage>
</organism>
<dbReference type="InterPro" id="IPR000675">
    <property type="entry name" value="Cutinase/axe"/>
</dbReference>
<feature type="domain" description="DUF8212" evidence="4">
    <location>
        <begin position="511"/>
        <end position="539"/>
    </location>
</feature>
<dbReference type="Pfam" id="PF26640">
    <property type="entry name" value="DUF8212"/>
    <property type="match status" value="1"/>
</dbReference>
<dbReference type="PANTHER" id="PTHR10622:SF10">
    <property type="entry name" value="HET DOMAIN-CONTAINING PROTEIN"/>
    <property type="match status" value="1"/>
</dbReference>
<dbReference type="InterPro" id="IPR029058">
    <property type="entry name" value="AB_hydrolase_fold"/>
</dbReference>
<feature type="chain" id="PRO_5042546804" description="Cutinase" evidence="2">
    <location>
        <begin position="17"/>
        <end position="852"/>
    </location>
</feature>
<keyword evidence="1" id="KW-0378">Hydrolase</keyword>
<sequence>MKTSHLIIALISTVLASPIDKRAGSTTKYTGGNTARDVENGVCAPLTVIFARGTSETGNIGTIIGPPLSSALSSKLNKHVALQGVNYPADLEGDLNMGASGAPNLVKLVNQALKQCPSTKIALSGYSQGGLVIHYALNKSGLSSSVVKAIAYFGDPQDGTAPSGTVPASKIKEYCAQGDGVCELHTFAITPAHLSYGADGMMLPASLSRLRVFLASDTLLPSWVPTARIMRLIYFDEVDGEVSRDSRIHDANVDHVLSPQSAEPGPLSLSFESAVNLRSPAAGYELSSLGAPRISSREFFDSAIPPYAILSHRWSDDEVTLADVRKERRGKAASWNKITSALRQARSEGLEYLWVDTCCIDKSSSAELSEAINSMFQWYNKASICYAFLSDVDDSQSRTDVDEFAISAWFTRGWTLQELIAPTDVVFFDSSWSYITKRSESARQLANITGIDQRVLESNGRTVRQILDQYSVAQRMSWAAHRCTTRAEDIAYCLLGIFDVNMPMVYGEGNKAFVRLQEELLRNSADTSVFAWNSPSGVSSQLLASGVESFRDSASFTTLQTNVHSHREITPTNVSLQILAPIMIASDPRFPAERGLAMLLDTQRSDDITTIAALKLSIAMDIAGDTPEKAMRRATLSCVVGWPGSSDSSRLVFVDVIDANMNARRKAITIAREKIAPAIGSDHERDLTYVWLRFSDRRARNTWSILDVWPKQYWNRKNWTFDLKAFRADNIVKEGRNARPAGRARFGLPVSGAIALTNDSNQGFVVNFCQQTPSLKDGFWYEVKALQRLDVNLRELPPLSGPTTSVQNIGLSERSQLSVEFRTEHLNKQVFAMLALTLLSHEGSRLRIGPAR</sequence>
<dbReference type="Pfam" id="PF01083">
    <property type="entry name" value="Cutinase"/>
    <property type="match status" value="1"/>
</dbReference>
<evidence type="ECO:0000256" key="1">
    <source>
        <dbReference type="ARBA" id="ARBA00022801"/>
    </source>
</evidence>
<evidence type="ECO:0000259" key="3">
    <source>
        <dbReference type="Pfam" id="PF06985"/>
    </source>
</evidence>
<protein>
    <recommendedName>
        <fullName evidence="7">Cutinase</fullName>
    </recommendedName>
</protein>
<dbReference type="PANTHER" id="PTHR10622">
    <property type="entry name" value="HET DOMAIN-CONTAINING PROTEIN"/>
    <property type="match status" value="1"/>
</dbReference>
<evidence type="ECO:0000259" key="4">
    <source>
        <dbReference type="Pfam" id="PF26640"/>
    </source>
</evidence>
<reference evidence="5" key="1">
    <citation type="submission" date="2023-04" db="EMBL/GenBank/DDBJ databases">
        <title>Black Yeasts Isolated from many extreme environments.</title>
        <authorList>
            <person name="Coleine C."/>
            <person name="Stajich J.E."/>
            <person name="Selbmann L."/>
        </authorList>
    </citation>
    <scope>NUCLEOTIDE SEQUENCE</scope>
    <source>
        <strain evidence="5">CCFEE 5312</strain>
    </source>
</reference>
<dbReference type="SMART" id="SM01110">
    <property type="entry name" value="Cutinase"/>
    <property type="match status" value="1"/>
</dbReference>
<dbReference type="EMBL" id="JAWDJX010000009">
    <property type="protein sequence ID" value="KAK3055302.1"/>
    <property type="molecule type" value="Genomic_DNA"/>
</dbReference>
<evidence type="ECO:0000256" key="2">
    <source>
        <dbReference type="SAM" id="SignalP"/>
    </source>
</evidence>